<dbReference type="GO" id="GO:0000287">
    <property type="term" value="F:magnesium ion binding"/>
    <property type="evidence" value="ECO:0007669"/>
    <property type="project" value="TreeGrafter"/>
</dbReference>
<feature type="non-terminal residue" evidence="7">
    <location>
        <position position="1"/>
    </location>
</feature>
<evidence type="ECO:0000256" key="4">
    <source>
        <dbReference type="PIRSR" id="PIRSR015582-1"/>
    </source>
</evidence>
<feature type="domain" description="HpcH/HpaI aldolase/citrate lyase" evidence="6">
    <location>
        <begin position="47"/>
        <end position="272"/>
    </location>
</feature>
<evidence type="ECO:0000259" key="6">
    <source>
        <dbReference type="Pfam" id="PF03328"/>
    </source>
</evidence>
<dbReference type="InterPro" id="IPR011206">
    <property type="entry name" value="Citrate_lyase_beta/mcl1/mcl2"/>
</dbReference>
<protein>
    <submittedName>
        <fullName evidence="7">Citrate lyase beta subunit</fullName>
    </submittedName>
</protein>
<feature type="binding site" evidence="4">
    <location>
        <position position="110"/>
    </location>
    <ligand>
        <name>substrate</name>
    </ligand>
</feature>
<dbReference type="SUPFAM" id="SSF51621">
    <property type="entry name" value="Phosphoenolpyruvate/pyruvate domain"/>
    <property type="match status" value="1"/>
</dbReference>
<dbReference type="InterPro" id="IPR040442">
    <property type="entry name" value="Pyrv_kinase-like_dom_sf"/>
</dbReference>
<sequence length="347" mass="37780">MLSPNSMVLGSIIRFSTRPRPLQSIRCPREGSRSNSTTSTSAQALRRSYLYVPSASQRMLDKSVNVNSDVIIYDLEDSVSASEKDNARGRLRQFLDHEQNVPSPAKISVRVNDISTPHFVKDAAMIAASSAVRTLVLPKIHSAADLHYVSQTIHMARKGPGSGPLEIVASIESAKGLWNIGEIAQWASTTADIRLVALLFAAEDYCADTGISRTPSRQELLYTRSQVVNAAKAFSLQAIDMVCVNYEDPDYLQDECADAKRLGFNGKQAIHPVQLETINSSFLPSEQEIRRAAKIVEQMGEDTSLGAFGLETAAGGREMIDAPMLKQAMNTLRQAKAGGLAIPESTK</sequence>
<name>A0A5C3QPW5_9AGAR</name>
<dbReference type="EMBL" id="ML178819">
    <property type="protein sequence ID" value="TFL04025.1"/>
    <property type="molecule type" value="Genomic_DNA"/>
</dbReference>
<evidence type="ECO:0000256" key="1">
    <source>
        <dbReference type="ARBA" id="ARBA00001946"/>
    </source>
</evidence>
<evidence type="ECO:0000313" key="7">
    <source>
        <dbReference type="EMBL" id="TFL04025.1"/>
    </source>
</evidence>
<evidence type="ECO:0000256" key="3">
    <source>
        <dbReference type="ARBA" id="ARBA00022842"/>
    </source>
</evidence>
<dbReference type="Pfam" id="PF03328">
    <property type="entry name" value="HpcH_HpaI"/>
    <property type="match status" value="1"/>
</dbReference>
<dbReference type="PANTHER" id="PTHR32308">
    <property type="entry name" value="LYASE BETA SUBUNIT, PUTATIVE (AFU_ORTHOLOGUE AFUA_4G13030)-RELATED"/>
    <property type="match status" value="1"/>
</dbReference>
<dbReference type="GO" id="GO:0016829">
    <property type="term" value="F:lyase activity"/>
    <property type="evidence" value="ECO:0007669"/>
    <property type="project" value="UniProtKB-KW"/>
</dbReference>
<reference evidence="7 8" key="1">
    <citation type="journal article" date="2019" name="Nat. Ecol. Evol.">
        <title>Megaphylogeny resolves global patterns of mushroom evolution.</title>
        <authorList>
            <person name="Varga T."/>
            <person name="Krizsan K."/>
            <person name="Foldi C."/>
            <person name="Dima B."/>
            <person name="Sanchez-Garcia M."/>
            <person name="Sanchez-Ramirez S."/>
            <person name="Szollosi G.J."/>
            <person name="Szarkandi J.G."/>
            <person name="Papp V."/>
            <person name="Albert L."/>
            <person name="Andreopoulos W."/>
            <person name="Angelini C."/>
            <person name="Antonin V."/>
            <person name="Barry K.W."/>
            <person name="Bougher N.L."/>
            <person name="Buchanan P."/>
            <person name="Buyck B."/>
            <person name="Bense V."/>
            <person name="Catcheside P."/>
            <person name="Chovatia M."/>
            <person name="Cooper J."/>
            <person name="Damon W."/>
            <person name="Desjardin D."/>
            <person name="Finy P."/>
            <person name="Geml J."/>
            <person name="Haridas S."/>
            <person name="Hughes K."/>
            <person name="Justo A."/>
            <person name="Karasinski D."/>
            <person name="Kautmanova I."/>
            <person name="Kiss B."/>
            <person name="Kocsube S."/>
            <person name="Kotiranta H."/>
            <person name="LaButti K.M."/>
            <person name="Lechner B.E."/>
            <person name="Liimatainen K."/>
            <person name="Lipzen A."/>
            <person name="Lukacs Z."/>
            <person name="Mihaltcheva S."/>
            <person name="Morgado L.N."/>
            <person name="Niskanen T."/>
            <person name="Noordeloos M.E."/>
            <person name="Ohm R.A."/>
            <person name="Ortiz-Santana B."/>
            <person name="Ovrebo C."/>
            <person name="Racz N."/>
            <person name="Riley R."/>
            <person name="Savchenko A."/>
            <person name="Shiryaev A."/>
            <person name="Soop K."/>
            <person name="Spirin V."/>
            <person name="Szebenyi C."/>
            <person name="Tomsovsky M."/>
            <person name="Tulloss R.E."/>
            <person name="Uehling J."/>
            <person name="Grigoriev I.V."/>
            <person name="Vagvolgyi C."/>
            <person name="Papp T."/>
            <person name="Martin F.M."/>
            <person name="Miettinen O."/>
            <person name="Hibbett D.S."/>
            <person name="Nagy L.G."/>
        </authorList>
    </citation>
    <scope>NUCLEOTIDE SEQUENCE [LARGE SCALE GENOMIC DNA]</scope>
    <source>
        <strain evidence="7 8">CBS 309.79</strain>
    </source>
</reference>
<gene>
    <name evidence="7" type="ORF">BDV98DRAFT_525798</name>
</gene>
<feature type="binding site" evidence="4">
    <location>
        <position position="172"/>
    </location>
    <ligand>
        <name>substrate</name>
    </ligand>
</feature>
<keyword evidence="7" id="KW-0456">Lyase</keyword>
<organism evidence="7 8">
    <name type="scientific">Pterulicium gracile</name>
    <dbReference type="NCBI Taxonomy" id="1884261"/>
    <lineage>
        <taxon>Eukaryota</taxon>
        <taxon>Fungi</taxon>
        <taxon>Dikarya</taxon>
        <taxon>Basidiomycota</taxon>
        <taxon>Agaricomycotina</taxon>
        <taxon>Agaricomycetes</taxon>
        <taxon>Agaricomycetidae</taxon>
        <taxon>Agaricales</taxon>
        <taxon>Pleurotineae</taxon>
        <taxon>Pterulaceae</taxon>
        <taxon>Pterulicium</taxon>
    </lineage>
</organism>
<accession>A0A5C3QPW5</accession>
<dbReference type="GO" id="GO:0006107">
    <property type="term" value="P:oxaloacetate metabolic process"/>
    <property type="evidence" value="ECO:0007669"/>
    <property type="project" value="TreeGrafter"/>
</dbReference>
<evidence type="ECO:0000256" key="2">
    <source>
        <dbReference type="ARBA" id="ARBA00022723"/>
    </source>
</evidence>
<dbReference type="AlphaFoldDB" id="A0A5C3QPW5"/>
<dbReference type="PANTHER" id="PTHR32308:SF0">
    <property type="entry name" value="HPCH_HPAI ALDOLASE_CITRATE LYASE DOMAIN-CONTAINING PROTEIN"/>
    <property type="match status" value="1"/>
</dbReference>
<feature type="binding site" evidence="5">
    <location>
        <position position="172"/>
    </location>
    <ligand>
        <name>Mg(2+)</name>
        <dbReference type="ChEBI" id="CHEBI:18420"/>
    </ligand>
</feature>
<keyword evidence="8" id="KW-1185">Reference proteome</keyword>
<dbReference type="InterPro" id="IPR005000">
    <property type="entry name" value="Aldolase/citrate-lyase_domain"/>
</dbReference>
<dbReference type="Gene3D" id="3.20.20.60">
    <property type="entry name" value="Phosphoenolpyruvate-binding domains"/>
    <property type="match status" value="1"/>
</dbReference>
<proteinExistence type="predicted"/>
<dbReference type="STRING" id="1884261.A0A5C3QPW5"/>
<feature type="binding site" evidence="5">
    <location>
        <position position="204"/>
    </location>
    <ligand>
        <name>Mg(2+)</name>
        <dbReference type="ChEBI" id="CHEBI:18420"/>
    </ligand>
</feature>
<dbReference type="OrthoDB" id="1773at2759"/>
<evidence type="ECO:0000313" key="8">
    <source>
        <dbReference type="Proteomes" id="UP000305067"/>
    </source>
</evidence>
<comment type="cofactor">
    <cofactor evidence="1">
        <name>Mg(2+)</name>
        <dbReference type="ChEBI" id="CHEBI:18420"/>
    </cofactor>
</comment>
<keyword evidence="3 5" id="KW-0460">Magnesium</keyword>
<evidence type="ECO:0000256" key="5">
    <source>
        <dbReference type="PIRSR" id="PIRSR015582-2"/>
    </source>
</evidence>
<dbReference type="Proteomes" id="UP000305067">
    <property type="component" value="Unassembled WGS sequence"/>
</dbReference>
<keyword evidence="2 5" id="KW-0479">Metal-binding</keyword>
<dbReference type="InterPro" id="IPR015813">
    <property type="entry name" value="Pyrv/PenolPyrv_kinase-like_dom"/>
</dbReference>
<dbReference type="PIRSF" id="PIRSF015582">
    <property type="entry name" value="Cit_lyase_B"/>
    <property type="match status" value="1"/>
</dbReference>